<gene>
    <name evidence="1" type="ORF">CRE_01905</name>
</gene>
<protein>
    <submittedName>
        <fullName evidence="1">Uncharacterized protein</fullName>
    </submittedName>
</protein>
<name>E3LG76_CAERE</name>
<proteinExistence type="predicted"/>
<sequence length="65" mass="7847">MEEESRHQKQEQKGKREKALLFELCFGRSGGFIRRRKKGRRAKKETTGKMEKKKKIMMMVKMMEL</sequence>
<keyword evidence="2" id="KW-1185">Reference proteome</keyword>
<dbReference type="EMBL" id="DS268408">
    <property type="protein sequence ID" value="EFO85888.1"/>
    <property type="molecule type" value="Genomic_DNA"/>
</dbReference>
<reference evidence="1" key="1">
    <citation type="submission" date="2007-07" db="EMBL/GenBank/DDBJ databases">
        <title>PCAP assembly of the Caenorhabditis remanei genome.</title>
        <authorList>
            <consortium name="The Caenorhabditis remanei Sequencing Consortium"/>
            <person name="Wilson R.K."/>
        </authorList>
    </citation>
    <scope>NUCLEOTIDE SEQUENCE [LARGE SCALE GENOMIC DNA]</scope>
    <source>
        <strain evidence="1">PB4641</strain>
    </source>
</reference>
<dbReference type="Proteomes" id="UP000008281">
    <property type="component" value="Unassembled WGS sequence"/>
</dbReference>
<dbReference type="HOGENOM" id="CLU_2851801_0_0_1"/>
<organism evidence="2">
    <name type="scientific">Caenorhabditis remanei</name>
    <name type="common">Caenorhabditis vulgaris</name>
    <dbReference type="NCBI Taxonomy" id="31234"/>
    <lineage>
        <taxon>Eukaryota</taxon>
        <taxon>Metazoa</taxon>
        <taxon>Ecdysozoa</taxon>
        <taxon>Nematoda</taxon>
        <taxon>Chromadorea</taxon>
        <taxon>Rhabditida</taxon>
        <taxon>Rhabditina</taxon>
        <taxon>Rhabditomorpha</taxon>
        <taxon>Rhabditoidea</taxon>
        <taxon>Rhabditidae</taxon>
        <taxon>Peloderinae</taxon>
        <taxon>Caenorhabditis</taxon>
    </lineage>
</organism>
<evidence type="ECO:0000313" key="1">
    <source>
        <dbReference type="EMBL" id="EFO85888.1"/>
    </source>
</evidence>
<evidence type="ECO:0000313" key="2">
    <source>
        <dbReference type="Proteomes" id="UP000008281"/>
    </source>
</evidence>
<dbReference type="InParanoid" id="E3LG76"/>
<accession>E3LG76</accession>
<dbReference type="AlphaFoldDB" id="E3LG76"/>